<dbReference type="InterPro" id="IPR055348">
    <property type="entry name" value="DctQ"/>
</dbReference>
<protein>
    <recommendedName>
        <fullName evidence="11">Tripartite ATP-independent periplasmic transporters DctQ component domain-containing protein</fullName>
    </recommendedName>
</protein>
<comment type="subcellular location">
    <subcellularLocation>
        <location evidence="1">Cell inner membrane</location>
        <topology evidence="1">Multi-pass membrane protein</topology>
    </subcellularLocation>
</comment>
<feature type="transmembrane region" description="Helical" evidence="10">
    <location>
        <begin position="150"/>
        <end position="175"/>
    </location>
</feature>
<keyword evidence="2" id="KW-0813">Transport</keyword>
<keyword evidence="4" id="KW-0997">Cell inner membrane</keyword>
<feature type="transmembrane region" description="Helical" evidence="10">
    <location>
        <begin position="47"/>
        <end position="67"/>
    </location>
</feature>
<accession>A0ABP4UI53</accession>
<comment type="caution">
    <text evidence="12">The sequence shown here is derived from an EMBL/GenBank/DDBJ whole genome shotgun (WGS) entry which is preliminary data.</text>
</comment>
<evidence type="ECO:0000256" key="4">
    <source>
        <dbReference type="ARBA" id="ARBA00022519"/>
    </source>
</evidence>
<dbReference type="PANTHER" id="PTHR35011">
    <property type="entry name" value="2,3-DIKETO-L-GULONATE TRAP TRANSPORTER SMALL PERMEASE PROTEIN YIAM"/>
    <property type="match status" value="1"/>
</dbReference>
<reference evidence="13" key="1">
    <citation type="journal article" date="2019" name="Int. J. Syst. Evol. Microbiol.">
        <title>The Global Catalogue of Microorganisms (GCM) 10K type strain sequencing project: providing services to taxonomists for standard genome sequencing and annotation.</title>
        <authorList>
            <consortium name="The Broad Institute Genomics Platform"/>
            <consortium name="The Broad Institute Genome Sequencing Center for Infectious Disease"/>
            <person name="Wu L."/>
            <person name="Ma J."/>
        </authorList>
    </citation>
    <scope>NUCLEOTIDE SEQUENCE [LARGE SCALE GENOMIC DNA]</scope>
    <source>
        <strain evidence="13">JCM 15577</strain>
    </source>
</reference>
<feature type="region of interest" description="Disordered" evidence="9">
    <location>
        <begin position="1"/>
        <end position="25"/>
    </location>
</feature>
<evidence type="ECO:0000256" key="6">
    <source>
        <dbReference type="ARBA" id="ARBA00022989"/>
    </source>
</evidence>
<keyword evidence="3" id="KW-1003">Cell membrane</keyword>
<dbReference type="RefSeq" id="WP_344073141.1">
    <property type="nucleotide sequence ID" value="NZ_BAAAPL010000002.1"/>
</dbReference>
<organism evidence="12 13">
    <name type="scientific">Microbacterium sediminicola</name>
    <dbReference type="NCBI Taxonomy" id="415210"/>
    <lineage>
        <taxon>Bacteria</taxon>
        <taxon>Bacillati</taxon>
        <taxon>Actinomycetota</taxon>
        <taxon>Actinomycetes</taxon>
        <taxon>Micrococcales</taxon>
        <taxon>Microbacteriaceae</taxon>
        <taxon>Microbacterium</taxon>
    </lineage>
</organism>
<evidence type="ECO:0000259" key="11">
    <source>
        <dbReference type="Pfam" id="PF04290"/>
    </source>
</evidence>
<dbReference type="InterPro" id="IPR007387">
    <property type="entry name" value="TRAP_DctQ"/>
</dbReference>
<evidence type="ECO:0000256" key="9">
    <source>
        <dbReference type="SAM" id="MobiDB-lite"/>
    </source>
</evidence>
<keyword evidence="5 10" id="KW-0812">Transmembrane</keyword>
<evidence type="ECO:0000256" key="10">
    <source>
        <dbReference type="SAM" id="Phobius"/>
    </source>
</evidence>
<keyword evidence="7 10" id="KW-0472">Membrane</keyword>
<dbReference type="Pfam" id="PF04290">
    <property type="entry name" value="DctQ"/>
    <property type="match status" value="1"/>
</dbReference>
<comment type="similarity">
    <text evidence="8">Belongs to the TRAP transporter small permease family.</text>
</comment>
<proteinExistence type="inferred from homology"/>
<keyword evidence="13" id="KW-1185">Reference proteome</keyword>
<feature type="transmembrane region" description="Helical" evidence="10">
    <location>
        <begin position="118"/>
        <end position="144"/>
    </location>
</feature>
<name>A0ABP4UI53_9MICO</name>
<evidence type="ECO:0000256" key="7">
    <source>
        <dbReference type="ARBA" id="ARBA00023136"/>
    </source>
</evidence>
<dbReference type="PANTHER" id="PTHR35011:SF5">
    <property type="entry name" value="SIALIC ACID TRAP TRANSPORTER SMALL PERMEASE PROTEIN SIAQ"/>
    <property type="match status" value="1"/>
</dbReference>
<feature type="compositionally biased region" description="Basic and acidic residues" evidence="9">
    <location>
        <begin position="1"/>
        <end position="11"/>
    </location>
</feature>
<evidence type="ECO:0000256" key="1">
    <source>
        <dbReference type="ARBA" id="ARBA00004429"/>
    </source>
</evidence>
<evidence type="ECO:0000313" key="13">
    <source>
        <dbReference type="Proteomes" id="UP001501690"/>
    </source>
</evidence>
<gene>
    <name evidence="12" type="ORF">GCM10009808_24980</name>
</gene>
<keyword evidence="6 10" id="KW-1133">Transmembrane helix</keyword>
<evidence type="ECO:0000313" key="12">
    <source>
        <dbReference type="EMBL" id="GAA1706012.1"/>
    </source>
</evidence>
<sequence>MKRHPGADDAHPQSGGAGGDTTDEDDFANTATIRVGTRWWTRIEESILGALLVLILVIASAGVLSRYVLSAPLPWTEPLARYLLIWLTMLGAAVLVKHRAHIQITFVYDMASVRVKPWIDLFVVLVQMAVAVYMIVFGTALALSTPATTAVPFVTLSLVYAIVPVAGLLIAAYTVRDGFDAVRAMKTSKGRAS</sequence>
<dbReference type="EMBL" id="BAAAPL010000002">
    <property type="protein sequence ID" value="GAA1706012.1"/>
    <property type="molecule type" value="Genomic_DNA"/>
</dbReference>
<evidence type="ECO:0000256" key="2">
    <source>
        <dbReference type="ARBA" id="ARBA00022448"/>
    </source>
</evidence>
<dbReference type="Proteomes" id="UP001501690">
    <property type="component" value="Unassembled WGS sequence"/>
</dbReference>
<evidence type="ECO:0000256" key="8">
    <source>
        <dbReference type="ARBA" id="ARBA00038436"/>
    </source>
</evidence>
<feature type="domain" description="Tripartite ATP-independent periplasmic transporters DctQ component" evidence="11">
    <location>
        <begin position="55"/>
        <end position="181"/>
    </location>
</feature>
<feature type="transmembrane region" description="Helical" evidence="10">
    <location>
        <begin position="79"/>
        <end position="97"/>
    </location>
</feature>
<evidence type="ECO:0000256" key="5">
    <source>
        <dbReference type="ARBA" id="ARBA00022692"/>
    </source>
</evidence>
<evidence type="ECO:0000256" key="3">
    <source>
        <dbReference type="ARBA" id="ARBA00022475"/>
    </source>
</evidence>